<keyword evidence="2" id="KW-1185">Reference proteome</keyword>
<name>A0ABR4RAS3_BORBO</name>
<comment type="caution">
    <text evidence="1">The sequence shown here is derived from an EMBL/GenBank/DDBJ whole genome shotgun (WGS) entry which is preliminary data.</text>
</comment>
<reference evidence="1 2" key="1">
    <citation type="submission" date="2014-03" db="EMBL/GenBank/DDBJ databases">
        <title>Genome sequence of Bordetella bronchiseptica.</title>
        <authorList>
            <person name="Harvill E."/>
            <person name="Goodfield L.L."/>
            <person name="Ivanov Y.V."/>
            <person name="Meyer J.A."/>
            <person name="Muse S.J."/>
            <person name="Jacobs N."/>
            <person name="Bendor L."/>
            <person name="Smallridge W.E."/>
            <person name="Brinkac L.M."/>
            <person name="Sanka R."/>
            <person name="Kim M."/>
            <person name="Losada L."/>
        </authorList>
    </citation>
    <scope>NUCLEOTIDE SEQUENCE [LARGE SCALE GENOMIC DNA]</scope>
    <source>
        <strain evidence="1 2">00-P-2796</strain>
    </source>
</reference>
<sequence>MKRPPHGAAPGGAGVARVCRNPALWPKPRRAWAVGGFESFQTVRGFFRCAAGGAKTAQEL</sequence>
<gene>
    <name evidence="1" type="ORF">L490_1095</name>
</gene>
<accession>A0ABR4RAS3</accession>
<dbReference type="EMBL" id="JGWH01000122">
    <property type="protein sequence ID" value="KCV33137.1"/>
    <property type="molecule type" value="Genomic_DNA"/>
</dbReference>
<organism evidence="1 2">
    <name type="scientific">Bordetella bronchiseptica 00-P-2796</name>
    <dbReference type="NCBI Taxonomy" id="1331199"/>
    <lineage>
        <taxon>Bacteria</taxon>
        <taxon>Pseudomonadati</taxon>
        <taxon>Pseudomonadota</taxon>
        <taxon>Betaproteobacteria</taxon>
        <taxon>Burkholderiales</taxon>
        <taxon>Alcaligenaceae</taxon>
        <taxon>Bordetella</taxon>
    </lineage>
</organism>
<proteinExistence type="predicted"/>
<protein>
    <submittedName>
        <fullName evidence="1">Uncharacterized protein</fullName>
    </submittedName>
</protein>
<dbReference type="Proteomes" id="UP000025756">
    <property type="component" value="Unassembled WGS sequence"/>
</dbReference>
<evidence type="ECO:0000313" key="2">
    <source>
        <dbReference type="Proteomes" id="UP000025756"/>
    </source>
</evidence>
<evidence type="ECO:0000313" key="1">
    <source>
        <dbReference type="EMBL" id="KCV33137.1"/>
    </source>
</evidence>